<reference evidence="2 3" key="1">
    <citation type="submission" date="2018-08" db="EMBL/GenBank/DDBJ databases">
        <title>Recombination of ecologically and evolutionarily significant loci maintains genetic cohesion in the Pseudomonas syringae species complex.</title>
        <authorList>
            <person name="Dillon M."/>
            <person name="Thakur S."/>
            <person name="Almeida R.N.D."/>
            <person name="Weir B.S."/>
            <person name="Guttman D.S."/>
        </authorList>
    </citation>
    <scope>NUCLEOTIDE SEQUENCE [LARGE SCALE GENOMIC DNA]</scope>
    <source>
        <strain evidence="2 3">ICMP 13684</strain>
    </source>
</reference>
<keyword evidence="1" id="KW-0472">Membrane</keyword>
<dbReference type="AlphaFoldDB" id="A0A3M5KBW8"/>
<evidence type="ECO:0000313" key="3">
    <source>
        <dbReference type="Proteomes" id="UP000278180"/>
    </source>
</evidence>
<feature type="transmembrane region" description="Helical" evidence="1">
    <location>
        <begin position="167"/>
        <end position="189"/>
    </location>
</feature>
<keyword evidence="1" id="KW-1133">Transmembrane helix</keyword>
<accession>A0A3M5KBW8</accession>
<feature type="transmembrane region" description="Helical" evidence="1">
    <location>
        <begin position="123"/>
        <end position="147"/>
    </location>
</feature>
<name>A0A3M5KBW8_PSESS</name>
<organism evidence="2 3">
    <name type="scientific">Pseudomonas savastanoi</name>
    <name type="common">Pseudomonas syringae pv. savastanoi</name>
    <dbReference type="NCBI Taxonomy" id="29438"/>
    <lineage>
        <taxon>Bacteria</taxon>
        <taxon>Pseudomonadati</taxon>
        <taxon>Pseudomonadota</taxon>
        <taxon>Gammaproteobacteria</taxon>
        <taxon>Pseudomonadales</taxon>
        <taxon>Pseudomonadaceae</taxon>
        <taxon>Pseudomonas</taxon>
    </lineage>
</organism>
<dbReference type="EMBL" id="RBTE01000112">
    <property type="protein sequence ID" value="RMT33081.1"/>
    <property type="molecule type" value="Genomic_DNA"/>
</dbReference>
<sequence length="329" mass="35462">MPKNTKGDMNMVKQKIREILFSVSTTKFNIGMGYDYAGNFLDLVEKCKASSGNDCSNHKQNLGHAVLGNFEMAKLNFVIGASLKIIEKLGSDALGKSNEVVGSITGSSSFAALTNIMSALPKYIIMGILAALGLLGTYLLFLAALQALNTVVFYGLAIKIFTTAAEMLIKCFVLPFILIARIIMSGLFFNLDVFKFLVVETVLLVVKGYILGKYIILISEFYSTFITIIISSLFEVVSNTRANDGFFISLFVDASAFPVASGMQLVCILFAAYTVALILKSLMQISDFKFGKNHDNGLAAAALLAVNANTVNKSADKVANAIKVAKGVK</sequence>
<proteinExistence type="predicted"/>
<feature type="transmembrane region" description="Helical" evidence="1">
    <location>
        <begin position="254"/>
        <end position="279"/>
    </location>
</feature>
<gene>
    <name evidence="2" type="ORF">ALP51_03866</name>
</gene>
<dbReference type="Proteomes" id="UP000278180">
    <property type="component" value="Unassembled WGS sequence"/>
</dbReference>
<keyword evidence="1" id="KW-0812">Transmembrane</keyword>
<evidence type="ECO:0000256" key="1">
    <source>
        <dbReference type="SAM" id="Phobius"/>
    </source>
</evidence>
<feature type="transmembrane region" description="Helical" evidence="1">
    <location>
        <begin position="210"/>
        <end position="234"/>
    </location>
</feature>
<protein>
    <submittedName>
        <fullName evidence="2">Uncharacterized protein</fullName>
    </submittedName>
</protein>
<comment type="caution">
    <text evidence="2">The sequence shown here is derived from an EMBL/GenBank/DDBJ whole genome shotgun (WGS) entry which is preliminary data.</text>
</comment>
<evidence type="ECO:0000313" key="2">
    <source>
        <dbReference type="EMBL" id="RMT33081.1"/>
    </source>
</evidence>